<evidence type="ECO:0000313" key="5">
    <source>
        <dbReference type="Proteomes" id="UP001210925"/>
    </source>
</evidence>
<dbReference type="InterPro" id="IPR033332">
    <property type="entry name" value="BTG"/>
</dbReference>
<dbReference type="PANTHER" id="PTHR22978">
    <property type="entry name" value="B-CELL TRANSLOCATION GENE"/>
    <property type="match status" value="1"/>
</dbReference>
<dbReference type="SMART" id="SM00099">
    <property type="entry name" value="btg1"/>
    <property type="match status" value="1"/>
</dbReference>
<dbReference type="Proteomes" id="UP001210925">
    <property type="component" value="Unassembled WGS sequence"/>
</dbReference>
<comment type="caution">
    <text evidence="4">The sequence shown here is derived from an EMBL/GenBank/DDBJ whole genome shotgun (WGS) entry which is preliminary data.</text>
</comment>
<gene>
    <name evidence="4" type="primary">TOB1</name>
    <name evidence="4" type="ORF">HK103_005421</name>
</gene>
<feature type="region of interest" description="Disordered" evidence="2">
    <location>
        <begin position="117"/>
        <end position="150"/>
    </location>
</feature>
<dbReference type="Pfam" id="PF07742">
    <property type="entry name" value="BTG"/>
    <property type="match status" value="1"/>
</dbReference>
<dbReference type="InterPro" id="IPR036054">
    <property type="entry name" value="BTG-like_sf"/>
</dbReference>
<reference evidence="4" key="1">
    <citation type="submission" date="2020-05" db="EMBL/GenBank/DDBJ databases">
        <title>Phylogenomic resolution of chytrid fungi.</title>
        <authorList>
            <person name="Stajich J.E."/>
            <person name="Amses K."/>
            <person name="Simmons R."/>
            <person name="Seto K."/>
            <person name="Myers J."/>
            <person name="Bonds A."/>
            <person name="Quandt C.A."/>
            <person name="Barry K."/>
            <person name="Liu P."/>
            <person name="Grigoriev I."/>
            <person name="Longcore J.E."/>
            <person name="James T.Y."/>
        </authorList>
    </citation>
    <scope>NUCLEOTIDE SEQUENCE</scope>
    <source>
        <strain evidence="4">PLAUS21</strain>
    </source>
</reference>
<dbReference type="Gene3D" id="3.90.640.90">
    <property type="entry name" value="Anti-proliferative protein, N-terminal domain"/>
    <property type="match status" value="1"/>
</dbReference>
<sequence length="150" mass="17285">MHKEIQIASRFLASFVDESDRQKFEIALQEELVMKFNNHWYPQFPSQGSAFRSISYFHKPDRLLTSVAAYTNTSLTNLPNDLVIWIDPNSVSYKQGQNYVVTLWDNNVQTDRPIHYSPKGKSVTMKHPAQLSPPHRSNSPHVQMRAINVA</sequence>
<accession>A0AAD5UM25</accession>
<dbReference type="InterPro" id="IPR002087">
    <property type="entry name" value="Anti_prolifrtn"/>
</dbReference>
<protein>
    <submittedName>
        <fullName evidence="4">Transducer of ERBB2</fullName>
    </submittedName>
</protein>
<evidence type="ECO:0000259" key="3">
    <source>
        <dbReference type="SMART" id="SM00099"/>
    </source>
</evidence>
<dbReference type="GO" id="GO:0005634">
    <property type="term" value="C:nucleus"/>
    <property type="evidence" value="ECO:0007669"/>
    <property type="project" value="TreeGrafter"/>
</dbReference>
<evidence type="ECO:0000313" key="4">
    <source>
        <dbReference type="EMBL" id="KAJ3261583.1"/>
    </source>
</evidence>
<evidence type="ECO:0000256" key="2">
    <source>
        <dbReference type="SAM" id="MobiDB-lite"/>
    </source>
</evidence>
<dbReference type="EMBL" id="JADGKB010000005">
    <property type="protein sequence ID" value="KAJ3261583.1"/>
    <property type="molecule type" value="Genomic_DNA"/>
</dbReference>
<keyword evidence="5" id="KW-1185">Reference proteome</keyword>
<feature type="domain" description="Anti-proliferative protein" evidence="3">
    <location>
        <begin position="1"/>
        <end position="98"/>
    </location>
</feature>
<name>A0AAD5UM25_9FUNG</name>
<dbReference type="PANTHER" id="PTHR22978:SF22">
    <property type="entry name" value="BTG FAMILY PROTEIN"/>
    <property type="match status" value="1"/>
</dbReference>
<organism evidence="4 5">
    <name type="scientific">Boothiomyces macroporosus</name>
    <dbReference type="NCBI Taxonomy" id="261099"/>
    <lineage>
        <taxon>Eukaryota</taxon>
        <taxon>Fungi</taxon>
        <taxon>Fungi incertae sedis</taxon>
        <taxon>Chytridiomycota</taxon>
        <taxon>Chytridiomycota incertae sedis</taxon>
        <taxon>Chytridiomycetes</taxon>
        <taxon>Rhizophydiales</taxon>
        <taxon>Terramycetaceae</taxon>
        <taxon>Boothiomyces</taxon>
    </lineage>
</organism>
<dbReference type="GO" id="GO:0005737">
    <property type="term" value="C:cytoplasm"/>
    <property type="evidence" value="ECO:0007669"/>
    <property type="project" value="TreeGrafter"/>
</dbReference>
<evidence type="ECO:0000256" key="1">
    <source>
        <dbReference type="ARBA" id="ARBA00007989"/>
    </source>
</evidence>
<comment type="similarity">
    <text evidence="1">Belongs to the BTG family.</text>
</comment>
<proteinExistence type="inferred from homology"/>
<dbReference type="SUPFAM" id="SSF160696">
    <property type="entry name" value="BTG domain-like"/>
    <property type="match status" value="1"/>
</dbReference>
<dbReference type="AlphaFoldDB" id="A0AAD5UM25"/>